<dbReference type="AlphaFoldDB" id="A0A1G7PG78"/>
<feature type="region of interest" description="Disordered" evidence="1">
    <location>
        <begin position="286"/>
        <end position="311"/>
    </location>
</feature>
<dbReference type="PROSITE" id="PS51318">
    <property type="entry name" value="TAT"/>
    <property type="match status" value="1"/>
</dbReference>
<evidence type="ECO:0000313" key="4">
    <source>
        <dbReference type="Proteomes" id="UP000198967"/>
    </source>
</evidence>
<dbReference type="OrthoDB" id="5732461at2"/>
<reference evidence="3 4" key="1">
    <citation type="submission" date="2016-10" db="EMBL/GenBank/DDBJ databases">
        <authorList>
            <person name="de Groot N.N."/>
        </authorList>
    </citation>
    <scope>NUCLEOTIDE SEQUENCE [LARGE SCALE GENOMIC DNA]</scope>
    <source>
        <strain evidence="3 4">CGMCC 4.3143</strain>
    </source>
</reference>
<dbReference type="RefSeq" id="WP_093083154.1">
    <property type="nucleotide sequence ID" value="NZ_FNBE01000007.1"/>
</dbReference>
<evidence type="ECO:0000313" key="3">
    <source>
        <dbReference type="EMBL" id="SDF85243.1"/>
    </source>
</evidence>
<keyword evidence="4" id="KW-1185">Reference proteome</keyword>
<dbReference type="EMBL" id="FNBE01000007">
    <property type="protein sequence ID" value="SDF85243.1"/>
    <property type="molecule type" value="Genomic_DNA"/>
</dbReference>
<dbReference type="InterPro" id="IPR006311">
    <property type="entry name" value="TAT_signal"/>
</dbReference>
<dbReference type="SUPFAM" id="SSF50494">
    <property type="entry name" value="Trypsin-like serine proteases"/>
    <property type="match status" value="1"/>
</dbReference>
<sequence length="311" mass="30842">MRIRSRRGALAAAATVAALAAVVVVVPSTASARPAPAAVPAAAPAPVWAPRETAGVTPGVQTITQGGGSCTGNFVFRGDGGTLYLGQAAHCAGTGAETETDGCNSSTMPLGTPVTVRGAHGYTTTGRMVYSSWVTMQQRAETDPVVCGYNDFALVELPADTAATTNPTVPFFGGPTGVNTTGLPLGAQAFSYGNSPTRAGIAALTPKAGVSAGDVADGWQHQVYTVNPGIPGDSGSAFLDASGRALGLLSTLNLAPLPVSNGVTDLARSLAYANAHSGLGPVGLVDGTAPFTPTPPGVDPQEIAPPAGPPV</sequence>
<name>A0A1G7PG78_PSEOR</name>
<evidence type="ECO:0000256" key="2">
    <source>
        <dbReference type="SAM" id="SignalP"/>
    </source>
</evidence>
<gene>
    <name evidence="3" type="ORF">SAMN05216377_107110</name>
</gene>
<protein>
    <recommendedName>
        <fullName evidence="5">Trypsin-like peptidase domain-containing protein</fullName>
    </recommendedName>
</protein>
<feature type="chain" id="PRO_5011614770" description="Trypsin-like peptidase domain-containing protein" evidence="2">
    <location>
        <begin position="33"/>
        <end position="311"/>
    </location>
</feature>
<organism evidence="3 4">
    <name type="scientific">Pseudonocardia oroxyli</name>
    <dbReference type="NCBI Taxonomy" id="366584"/>
    <lineage>
        <taxon>Bacteria</taxon>
        <taxon>Bacillati</taxon>
        <taxon>Actinomycetota</taxon>
        <taxon>Actinomycetes</taxon>
        <taxon>Pseudonocardiales</taxon>
        <taxon>Pseudonocardiaceae</taxon>
        <taxon>Pseudonocardia</taxon>
    </lineage>
</organism>
<evidence type="ECO:0008006" key="5">
    <source>
        <dbReference type="Google" id="ProtNLM"/>
    </source>
</evidence>
<proteinExistence type="predicted"/>
<accession>A0A1G7PG78</accession>
<dbReference type="InterPro" id="IPR009003">
    <property type="entry name" value="Peptidase_S1_PA"/>
</dbReference>
<keyword evidence="2" id="KW-0732">Signal</keyword>
<dbReference type="Proteomes" id="UP000198967">
    <property type="component" value="Unassembled WGS sequence"/>
</dbReference>
<evidence type="ECO:0000256" key="1">
    <source>
        <dbReference type="SAM" id="MobiDB-lite"/>
    </source>
</evidence>
<dbReference type="STRING" id="366584.SAMN05216377_107110"/>
<feature type="signal peptide" evidence="2">
    <location>
        <begin position="1"/>
        <end position="32"/>
    </location>
</feature>